<name>A0A3R9QZY7_9BACT</name>
<protein>
    <submittedName>
        <fullName evidence="2">Nucleoside-diphosphate-sugar epimerase</fullName>
    </submittedName>
</protein>
<dbReference type="AlphaFoldDB" id="A0A3R9QZY7"/>
<dbReference type="GO" id="GO:0005737">
    <property type="term" value="C:cytoplasm"/>
    <property type="evidence" value="ECO:0007669"/>
    <property type="project" value="TreeGrafter"/>
</dbReference>
<proteinExistence type="predicted"/>
<reference evidence="2 3" key="1">
    <citation type="submission" date="2018-12" db="EMBL/GenBank/DDBJ databases">
        <title>Sequencing of bacterial isolates from soil warming experiment in Harvard Forest, Massachusetts, USA.</title>
        <authorList>
            <person name="Deangelis K."/>
        </authorList>
    </citation>
    <scope>NUCLEOTIDE SEQUENCE [LARGE SCALE GENOMIC DNA]</scope>
    <source>
        <strain evidence="2 3">EB153</strain>
    </source>
</reference>
<comment type="caution">
    <text evidence="2">The sequence shown here is derived from an EMBL/GenBank/DDBJ whole genome shotgun (WGS) entry which is preliminary data.</text>
</comment>
<feature type="domain" description="NAD-dependent epimerase/dehydratase" evidence="1">
    <location>
        <begin position="6"/>
        <end position="217"/>
    </location>
</feature>
<dbReference type="Proteomes" id="UP000269669">
    <property type="component" value="Unassembled WGS sequence"/>
</dbReference>
<sequence>MKKIALFGAAGAVGKSIADALRARGIEYRVVGRNRGELEKTFGGDPLAEIVTWNPDDPGSVRAAARGVGTLIYLVGVPYDKFELHPLVMQKTLDGAIAEGVERLVLVGTVYPYGMPVTTPVTETHPRDPHTYKGKMRKAQEEVLLKAHAEGKIQGTILRLPDFYGPRTEKSYLHSLFEVAAKKGGTANMLGPIDTPHQFVYVPDVGPVVLDLAAKPEAYGRWWHFAGSGVMTQREIVDEVFAMAGRKPKTLVAGKTMLWVMGLFQPVMRELVEMNYLLTTPVLLDDSALVGLLGSVHRTSYAEGLKLTLEGYRPDNR</sequence>
<keyword evidence="3" id="KW-1185">Reference proteome</keyword>
<dbReference type="EMBL" id="RSDW01000001">
    <property type="protein sequence ID" value="RSL14646.1"/>
    <property type="molecule type" value="Genomic_DNA"/>
</dbReference>
<dbReference type="RefSeq" id="WP_125483482.1">
    <property type="nucleotide sequence ID" value="NZ_RSDW01000001.1"/>
</dbReference>
<dbReference type="Gene3D" id="3.40.50.720">
    <property type="entry name" value="NAD(P)-binding Rossmann-like Domain"/>
    <property type="match status" value="1"/>
</dbReference>
<dbReference type="OrthoDB" id="112777at2"/>
<evidence type="ECO:0000259" key="1">
    <source>
        <dbReference type="Pfam" id="PF01370"/>
    </source>
</evidence>
<gene>
    <name evidence="2" type="ORF">EDE15_0099</name>
</gene>
<organism evidence="2 3">
    <name type="scientific">Edaphobacter aggregans</name>
    <dbReference type="NCBI Taxonomy" id="570835"/>
    <lineage>
        <taxon>Bacteria</taxon>
        <taxon>Pseudomonadati</taxon>
        <taxon>Acidobacteriota</taxon>
        <taxon>Terriglobia</taxon>
        <taxon>Terriglobales</taxon>
        <taxon>Acidobacteriaceae</taxon>
        <taxon>Edaphobacter</taxon>
    </lineage>
</organism>
<evidence type="ECO:0000313" key="2">
    <source>
        <dbReference type="EMBL" id="RSL14646.1"/>
    </source>
</evidence>
<dbReference type="PANTHER" id="PTHR48079">
    <property type="entry name" value="PROTEIN YEEZ"/>
    <property type="match status" value="1"/>
</dbReference>
<evidence type="ECO:0000313" key="3">
    <source>
        <dbReference type="Proteomes" id="UP000269669"/>
    </source>
</evidence>
<dbReference type="Pfam" id="PF01370">
    <property type="entry name" value="Epimerase"/>
    <property type="match status" value="1"/>
</dbReference>
<dbReference type="SUPFAM" id="SSF51735">
    <property type="entry name" value="NAD(P)-binding Rossmann-fold domains"/>
    <property type="match status" value="1"/>
</dbReference>
<accession>A0A3R9QZY7</accession>
<dbReference type="PANTHER" id="PTHR48079:SF6">
    <property type="entry name" value="NAD(P)-BINDING DOMAIN-CONTAINING PROTEIN-RELATED"/>
    <property type="match status" value="1"/>
</dbReference>
<dbReference type="InterPro" id="IPR001509">
    <property type="entry name" value="Epimerase_deHydtase"/>
</dbReference>
<dbReference type="InterPro" id="IPR036291">
    <property type="entry name" value="NAD(P)-bd_dom_sf"/>
</dbReference>
<dbReference type="InterPro" id="IPR051783">
    <property type="entry name" value="NAD(P)-dependent_oxidoreduct"/>
</dbReference>
<dbReference type="GO" id="GO:0004029">
    <property type="term" value="F:aldehyde dehydrogenase (NAD+) activity"/>
    <property type="evidence" value="ECO:0007669"/>
    <property type="project" value="TreeGrafter"/>
</dbReference>